<dbReference type="RefSeq" id="WP_135011872.1">
    <property type="nucleotide sequence ID" value="NZ_JADGLK010000011.1"/>
</dbReference>
<dbReference type="GO" id="GO:0016810">
    <property type="term" value="F:hydrolase activity, acting on carbon-nitrogen (but not peptide) bonds"/>
    <property type="evidence" value="ECO:0007669"/>
    <property type="project" value="InterPro"/>
</dbReference>
<dbReference type="OrthoDB" id="3238066at2"/>
<dbReference type="Proteomes" id="UP000297951">
    <property type="component" value="Unassembled WGS sequence"/>
</dbReference>
<organism evidence="1 2">
    <name type="scientific">Rothia nasimurium</name>
    <dbReference type="NCBI Taxonomy" id="85336"/>
    <lineage>
        <taxon>Bacteria</taxon>
        <taxon>Bacillati</taxon>
        <taxon>Actinomycetota</taxon>
        <taxon>Actinomycetes</taxon>
        <taxon>Micrococcales</taxon>
        <taxon>Micrococcaceae</taxon>
        <taxon>Rothia</taxon>
    </lineage>
</organism>
<proteinExistence type="predicted"/>
<comment type="caution">
    <text evidence="1">The sequence shown here is derived from an EMBL/GenBank/DDBJ whole genome shotgun (WGS) entry which is preliminary data.</text>
</comment>
<evidence type="ECO:0000313" key="1">
    <source>
        <dbReference type="EMBL" id="TFU23065.1"/>
    </source>
</evidence>
<evidence type="ECO:0008006" key="3">
    <source>
        <dbReference type="Google" id="ProtNLM"/>
    </source>
</evidence>
<gene>
    <name evidence="1" type="ORF">E4U03_04435</name>
</gene>
<protein>
    <recommendedName>
        <fullName evidence="3">Amidohydrolase 3 domain-containing protein</fullName>
    </recommendedName>
</protein>
<accession>A0A4Y9F5M2</accession>
<dbReference type="SUPFAM" id="SSF51338">
    <property type="entry name" value="Composite domain of metallo-dependent hydrolases"/>
    <property type="match status" value="1"/>
</dbReference>
<dbReference type="Gene3D" id="2.30.40.10">
    <property type="entry name" value="Urease, subunit C, domain 1"/>
    <property type="match status" value="1"/>
</dbReference>
<reference evidence="1 2" key="1">
    <citation type="submission" date="2019-03" db="EMBL/GenBank/DDBJ databases">
        <title>Diversity of the mouse oral microbiome.</title>
        <authorList>
            <person name="Joseph S."/>
            <person name="Aduse-Opoku J."/>
            <person name="Curtis M."/>
            <person name="Wade W."/>
            <person name="Hashim A."/>
        </authorList>
    </citation>
    <scope>NUCLEOTIDE SEQUENCE [LARGE SCALE GENOMIC DNA]</scope>
    <source>
        <strain evidence="2">irhom_31</strain>
    </source>
</reference>
<dbReference type="EMBL" id="SPQC01000011">
    <property type="protein sequence ID" value="TFU23065.1"/>
    <property type="molecule type" value="Genomic_DNA"/>
</dbReference>
<dbReference type="AlphaFoldDB" id="A0A4Y9F5M2"/>
<name>A0A4Y9F5M2_9MICC</name>
<evidence type="ECO:0000313" key="2">
    <source>
        <dbReference type="Proteomes" id="UP000297951"/>
    </source>
</evidence>
<dbReference type="InterPro" id="IPR011059">
    <property type="entry name" value="Metal-dep_hydrolase_composite"/>
</dbReference>
<sequence>MMPATVMLDGSVYSPADPFATALVMNEGQVEWVGQDAGARSIADSSMTVQELGGRLVTPSFALAAASTTGADAPALLDELAAAGYGYARLLLTDFAQELPAAHPAVAADYYLPVGSLEGGRELPAGVRGIFVSSPGELSSQLLASLAEKRLQLILVVTEEAQAGEYLAHLAPLDGLTRLRISPSLEGLTELAQSDLEQAKNLQVTLGFSGDFDRSGEAFGRALAAGAAVTLGSDPGTRPSLLSWELVNAAVNPAQTDQAVSARAAFAACTRAVYRAASASNPFTGQLVPGAPAHCALWAITELIVQTPDSRIAAWSTDPRARTPLLPVLAPDVPRPELVSLYRSGHKVG</sequence>